<feature type="region of interest" description="Disordered" evidence="2">
    <location>
        <begin position="341"/>
        <end position="366"/>
    </location>
</feature>
<evidence type="ECO:0000256" key="1">
    <source>
        <dbReference type="SAM" id="Coils"/>
    </source>
</evidence>
<dbReference type="AlphaFoldDB" id="A0AAV1B180"/>
<sequence>MISWIKMVTQRSSPVRLTPRRWWSARHTGRLPACTMASRHERLLKLSCDQRRGRRVVKAPQATRMGPPHSPNAPQPARVVSPSSSGPASDPEVEEIDPSAVLTQRKRTRVKGGPTVGEDAGAVKSFAFPPCFEEAGFFERFPPTVVAHEAAAIKKMSKEERKAYLAAIVDGLVKMAEMALVLSEDGGDSARVEELEQEKAALTASSRKLKVALERSEGMFREQTTMLDAEREMLTLEKEKSGKLTEEGELLRADRDRLGAEVERLAKQVEEMNAALQPAEDEPEDLVALKSRVELVAHIRLLEVDCVGALEDGFNSAVGQLSLLNPDLVTEGIGHTHQIVDGAIVPPPDSPNTDNDDSVEPKSQARGVPVSGFDLVSESARLRLYAFPALFQLAGVT</sequence>
<evidence type="ECO:0000313" key="4">
    <source>
        <dbReference type="Proteomes" id="UP001157006"/>
    </source>
</evidence>
<keyword evidence="4" id="KW-1185">Reference proteome</keyword>
<keyword evidence="1" id="KW-0175">Coiled coil</keyword>
<accession>A0AAV1B180</accession>
<evidence type="ECO:0000313" key="3">
    <source>
        <dbReference type="EMBL" id="CAI8616300.1"/>
    </source>
</evidence>
<reference evidence="3 4" key="1">
    <citation type="submission" date="2023-01" db="EMBL/GenBank/DDBJ databases">
        <authorList>
            <person name="Kreplak J."/>
        </authorList>
    </citation>
    <scope>NUCLEOTIDE SEQUENCE [LARGE SCALE GENOMIC DNA]</scope>
</reference>
<dbReference type="EMBL" id="OX451741">
    <property type="protein sequence ID" value="CAI8616300.1"/>
    <property type="molecule type" value="Genomic_DNA"/>
</dbReference>
<evidence type="ECO:0000256" key="2">
    <source>
        <dbReference type="SAM" id="MobiDB-lite"/>
    </source>
</evidence>
<proteinExistence type="predicted"/>
<dbReference type="Proteomes" id="UP001157006">
    <property type="component" value="Chromosome 6"/>
</dbReference>
<feature type="region of interest" description="Disordered" evidence="2">
    <location>
        <begin position="52"/>
        <end position="116"/>
    </location>
</feature>
<gene>
    <name evidence="3" type="ORF">VFH_VI022560</name>
</gene>
<feature type="coiled-coil region" evidence="1">
    <location>
        <begin position="255"/>
        <end position="282"/>
    </location>
</feature>
<protein>
    <submittedName>
        <fullName evidence="3">Uncharacterized protein</fullName>
    </submittedName>
</protein>
<organism evidence="3 4">
    <name type="scientific">Vicia faba</name>
    <name type="common">Broad bean</name>
    <name type="synonym">Faba vulgaris</name>
    <dbReference type="NCBI Taxonomy" id="3906"/>
    <lineage>
        <taxon>Eukaryota</taxon>
        <taxon>Viridiplantae</taxon>
        <taxon>Streptophyta</taxon>
        <taxon>Embryophyta</taxon>
        <taxon>Tracheophyta</taxon>
        <taxon>Spermatophyta</taxon>
        <taxon>Magnoliopsida</taxon>
        <taxon>eudicotyledons</taxon>
        <taxon>Gunneridae</taxon>
        <taxon>Pentapetalae</taxon>
        <taxon>rosids</taxon>
        <taxon>fabids</taxon>
        <taxon>Fabales</taxon>
        <taxon>Fabaceae</taxon>
        <taxon>Papilionoideae</taxon>
        <taxon>50 kb inversion clade</taxon>
        <taxon>NPAAA clade</taxon>
        <taxon>Hologalegina</taxon>
        <taxon>IRL clade</taxon>
        <taxon>Fabeae</taxon>
        <taxon>Vicia</taxon>
    </lineage>
</organism>
<name>A0AAV1B180_VICFA</name>